<feature type="compositionally biased region" description="Basic and acidic residues" evidence="1">
    <location>
        <begin position="103"/>
        <end position="115"/>
    </location>
</feature>
<organism evidence="2 3">
    <name type="scientific">Cercospora zeae-maydis SCOH1-5</name>
    <dbReference type="NCBI Taxonomy" id="717836"/>
    <lineage>
        <taxon>Eukaryota</taxon>
        <taxon>Fungi</taxon>
        <taxon>Dikarya</taxon>
        <taxon>Ascomycota</taxon>
        <taxon>Pezizomycotina</taxon>
        <taxon>Dothideomycetes</taxon>
        <taxon>Dothideomycetidae</taxon>
        <taxon>Mycosphaerellales</taxon>
        <taxon>Mycosphaerellaceae</taxon>
        <taxon>Cercospora</taxon>
    </lineage>
</organism>
<sequence>MSYSRAHRPTKHTIGPPPTKPRSSKDHLRASSIPSSTSTPSPSRSTFVIPDRPKKPEPSRKQYHYDDNRKPPSPRPREVVSSKAPALRSSRSSSDPTSSPRPRYLEVESGRDSSSRRKQTRSQPKQSEDRDGSQVRFSPFVTIRTYR</sequence>
<dbReference type="OrthoDB" id="10557858at2759"/>
<proteinExistence type="predicted"/>
<reference evidence="2" key="1">
    <citation type="journal article" date="2020" name="Stud. Mycol.">
        <title>101 Dothideomycetes genomes: a test case for predicting lifestyles and emergence of pathogens.</title>
        <authorList>
            <person name="Haridas S."/>
            <person name="Albert R."/>
            <person name="Binder M."/>
            <person name="Bloem J."/>
            <person name="Labutti K."/>
            <person name="Salamov A."/>
            <person name="Andreopoulos B."/>
            <person name="Baker S."/>
            <person name="Barry K."/>
            <person name="Bills G."/>
            <person name="Bluhm B."/>
            <person name="Cannon C."/>
            <person name="Castanera R."/>
            <person name="Culley D."/>
            <person name="Daum C."/>
            <person name="Ezra D."/>
            <person name="Gonzalez J."/>
            <person name="Henrissat B."/>
            <person name="Kuo A."/>
            <person name="Liang C."/>
            <person name="Lipzen A."/>
            <person name="Lutzoni F."/>
            <person name="Magnuson J."/>
            <person name="Mondo S."/>
            <person name="Nolan M."/>
            <person name="Ohm R."/>
            <person name="Pangilinan J."/>
            <person name="Park H.-J."/>
            <person name="Ramirez L."/>
            <person name="Alfaro M."/>
            <person name="Sun H."/>
            <person name="Tritt A."/>
            <person name="Yoshinaga Y."/>
            <person name="Zwiers L.-H."/>
            <person name="Turgeon B."/>
            <person name="Goodwin S."/>
            <person name="Spatafora J."/>
            <person name="Crous P."/>
            <person name="Grigoriev I."/>
        </authorList>
    </citation>
    <scope>NUCLEOTIDE SEQUENCE</scope>
    <source>
        <strain evidence="2">SCOH1-5</strain>
    </source>
</reference>
<name>A0A6A6FX19_9PEZI</name>
<feature type="compositionally biased region" description="Basic residues" evidence="1">
    <location>
        <begin position="1"/>
        <end position="11"/>
    </location>
</feature>
<gene>
    <name evidence="2" type="ORF">CERZMDRAFT_89646</name>
</gene>
<feature type="compositionally biased region" description="Low complexity" evidence="1">
    <location>
        <begin position="81"/>
        <end position="102"/>
    </location>
</feature>
<protein>
    <submittedName>
        <fullName evidence="2">Uncharacterized protein</fullName>
    </submittedName>
</protein>
<accession>A0A6A6FX19</accession>
<keyword evidence="3" id="KW-1185">Reference proteome</keyword>
<evidence type="ECO:0000313" key="2">
    <source>
        <dbReference type="EMBL" id="KAF2217939.1"/>
    </source>
</evidence>
<dbReference type="Proteomes" id="UP000799539">
    <property type="component" value="Unassembled WGS sequence"/>
</dbReference>
<evidence type="ECO:0000313" key="3">
    <source>
        <dbReference type="Proteomes" id="UP000799539"/>
    </source>
</evidence>
<dbReference type="EMBL" id="ML992662">
    <property type="protein sequence ID" value="KAF2217939.1"/>
    <property type="molecule type" value="Genomic_DNA"/>
</dbReference>
<evidence type="ECO:0000256" key="1">
    <source>
        <dbReference type="SAM" id="MobiDB-lite"/>
    </source>
</evidence>
<feature type="compositionally biased region" description="Low complexity" evidence="1">
    <location>
        <begin position="31"/>
        <end position="46"/>
    </location>
</feature>
<feature type="region of interest" description="Disordered" evidence="1">
    <location>
        <begin position="1"/>
        <end position="147"/>
    </location>
</feature>
<feature type="compositionally biased region" description="Basic and acidic residues" evidence="1">
    <location>
        <begin position="51"/>
        <end position="80"/>
    </location>
</feature>
<dbReference type="AlphaFoldDB" id="A0A6A6FX19"/>